<dbReference type="Proteomes" id="UP000095281">
    <property type="component" value="Unplaced"/>
</dbReference>
<organism evidence="7 8">
    <name type="scientific">Meloidogyne hapla</name>
    <name type="common">Root-knot nematode worm</name>
    <dbReference type="NCBI Taxonomy" id="6305"/>
    <lineage>
        <taxon>Eukaryota</taxon>
        <taxon>Metazoa</taxon>
        <taxon>Ecdysozoa</taxon>
        <taxon>Nematoda</taxon>
        <taxon>Chromadorea</taxon>
        <taxon>Rhabditida</taxon>
        <taxon>Tylenchina</taxon>
        <taxon>Tylenchomorpha</taxon>
        <taxon>Tylenchoidea</taxon>
        <taxon>Meloidogynidae</taxon>
        <taxon>Meloidogyninae</taxon>
        <taxon>Meloidogyne</taxon>
    </lineage>
</organism>
<accession>A0A1I8BWX5</accession>
<evidence type="ECO:0000256" key="5">
    <source>
        <dbReference type="PROSITE-ProRule" id="PRU00282"/>
    </source>
</evidence>
<dbReference type="Gene3D" id="1.50.40.10">
    <property type="entry name" value="Mitochondrial carrier domain"/>
    <property type="match status" value="1"/>
</dbReference>
<dbReference type="GO" id="GO:0016020">
    <property type="term" value="C:membrane"/>
    <property type="evidence" value="ECO:0007669"/>
    <property type="project" value="UniProtKB-SubCell"/>
</dbReference>
<dbReference type="SUPFAM" id="SSF103506">
    <property type="entry name" value="Mitochondrial carrier"/>
    <property type="match status" value="1"/>
</dbReference>
<evidence type="ECO:0000256" key="2">
    <source>
        <dbReference type="ARBA" id="ARBA00006375"/>
    </source>
</evidence>
<comment type="subcellular location">
    <subcellularLocation>
        <location evidence="1">Membrane</location>
        <topology evidence="1">Multi-pass membrane protein</topology>
    </subcellularLocation>
</comment>
<evidence type="ECO:0000256" key="1">
    <source>
        <dbReference type="ARBA" id="ARBA00004141"/>
    </source>
</evidence>
<evidence type="ECO:0000313" key="8">
    <source>
        <dbReference type="WBParaSite" id="MhA1_Contig759.frz3.gene25"/>
    </source>
</evidence>
<evidence type="ECO:0000256" key="4">
    <source>
        <dbReference type="ARBA" id="ARBA00023136"/>
    </source>
</evidence>
<dbReference type="WBParaSite" id="MhA1_Contig759.frz3.gene25">
    <property type="protein sequence ID" value="MhA1_Contig759.frz3.gene25"/>
    <property type="gene ID" value="MhA1_Contig759.frz3.gene25"/>
</dbReference>
<dbReference type="AlphaFoldDB" id="A0A1I8BWX5"/>
<reference evidence="8" key="1">
    <citation type="submission" date="2016-11" db="UniProtKB">
        <authorList>
            <consortium name="WormBaseParasite"/>
        </authorList>
    </citation>
    <scope>IDENTIFICATION</scope>
</reference>
<dbReference type="PROSITE" id="PS50920">
    <property type="entry name" value="SOLCAR"/>
    <property type="match status" value="1"/>
</dbReference>
<dbReference type="InterPro" id="IPR023395">
    <property type="entry name" value="MCP_dom_sf"/>
</dbReference>
<keyword evidence="6" id="KW-0813">Transport</keyword>
<proteinExistence type="inferred from homology"/>
<keyword evidence="7" id="KW-1185">Reference proteome</keyword>
<dbReference type="InterPro" id="IPR018108">
    <property type="entry name" value="MCP_transmembrane"/>
</dbReference>
<keyword evidence="4 5" id="KW-0472">Membrane</keyword>
<dbReference type="Pfam" id="PF00153">
    <property type="entry name" value="Mito_carr"/>
    <property type="match status" value="1"/>
</dbReference>
<feature type="repeat" description="Solcar" evidence="5">
    <location>
        <begin position="2"/>
        <end position="53"/>
    </location>
</feature>
<evidence type="ECO:0000256" key="3">
    <source>
        <dbReference type="ARBA" id="ARBA00022692"/>
    </source>
</evidence>
<evidence type="ECO:0000256" key="6">
    <source>
        <dbReference type="RuleBase" id="RU000488"/>
    </source>
</evidence>
<comment type="similarity">
    <text evidence="2 6">Belongs to the mitochondrial carrier (TC 2.A.29) family.</text>
</comment>
<sequence>MYKDLLAGYIAGSSGILIGHPLDTLKTRVQLNKNSSIGFIKIAKEIFKKEGVN</sequence>
<protein>
    <submittedName>
        <fullName evidence="8">Malate dehydrogenase</fullName>
    </submittedName>
</protein>
<evidence type="ECO:0000313" key="7">
    <source>
        <dbReference type="Proteomes" id="UP000095281"/>
    </source>
</evidence>
<keyword evidence="3 5" id="KW-0812">Transmembrane</keyword>
<name>A0A1I8BWX5_MELHA</name>